<dbReference type="CDD" id="cd06170">
    <property type="entry name" value="LuxR_C_like"/>
    <property type="match status" value="1"/>
</dbReference>
<dbReference type="GO" id="GO:0006355">
    <property type="term" value="P:regulation of DNA-templated transcription"/>
    <property type="evidence" value="ECO:0007669"/>
    <property type="project" value="InterPro"/>
</dbReference>
<dbReference type="PATRIC" id="fig|317.175.peg.5145"/>
<feature type="domain" description="HTH luxR-type" evidence="4">
    <location>
        <begin position="47"/>
        <end position="112"/>
    </location>
</feature>
<dbReference type="Gene3D" id="1.10.10.10">
    <property type="entry name" value="Winged helix-like DNA-binding domain superfamily/Winged helix DNA-binding domain"/>
    <property type="match status" value="1"/>
</dbReference>
<evidence type="ECO:0000256" key="3">
    <source>
        <dbReference type="ARBA" id="ARBA00023163"/>
    </source>
</evidence>
<dbReference type="Pfam" id="PF00196">
    <property type="entry name" value="GerE"/>
    <property type="match status" value="1"/>
</dbReference>
<dbReference type="OrthoDB" id="1123107at2"/>
<proteinExistence type="predicted"/>
<dbReference type="PRINTS" id="PR00038">
    <property type="entry name" value="HTHLUXR"/>
</dbReference>
<keyword evidence="6" id="KW-1185">Reference proteome</keyword>
<comment type="caution">
    <text evidence="5">The sequence shown here is derived from an EMBL/GenBank/DDBJ whole genome shotgun (WGS) entry which is preliminary data.</text>
</comment>
<dbReference type="PROSITE" id="PS50043">
    <property type="entry name" value="HTH_LUXR_2"/>
    <property type="match status" value="1"/>
</dbReference>
<evidence type="ECO:0000256" key="1">
    <source>
        <dbReference type="ARBA" id="ARBA00023015"/>
    </source>
</evidence>
<evidence type="ECO:0000259" key="4">
    <source>
        <dbReference type="PROSITE" id="PS50043"/>
    </source>
</evidence>
<dbReference type="SMART" id="SM00421">
    <property type="entry name" value="HTH_LUXR"/>
    <property type="match status" value="1"/>
</dbReference>
<dbReference type="SUPFAM" id="SSF46894">
    <property type="entry name" value="C-terminal effector domain of the bipartite response regulators"/>
    <property type="match status" value="1"/>
</dbReference>
<keyword evidence="3" id="KW-0804">Transcription</keyword>
<dbReference type="PANTHER" id="PTHR44688:SF16">
    <property type="entry name" value="DNA-BINDING TRANSCRIPTIONAL ACTIVATOR DEVR_DOSR"/>
    <property type="match status" value="1"/>
</dbReference>
<keyword evidence="1" id="KW-0805">Transcription regulation</keyword>
<accession>A0A085V515</accession>
<dbReference type="InterPro" id="IPR000792">
    <property type="entry name" value="Tscrpt_reg_LuxR_C"/>
</dbReference>
<dbReference type="GO" id="GO:0003677">
    <property type="term" value="F:DNA binding"/>
    <property type="evidence" value="ECO:0007669"/>
    <property type="project" value="UniProtKB-KW"/>
</dbReference>
<gene>
    <name evidence="5" type="ORF">IV01_24700</name>
</gene>
<dbReference type="AlphaFoldDB" id="A0A085V515"/>
<sequence length="115" mass="12613">MNLQPVSVIDPHFDIASARDLVAAKYSPPQARHASLRLTMHGEQQIQRPGGLLLTGRECRILQEISVGANNKQVARLLEISPSTVRTHLESIFRKLECSTRAAATFKAAKLGLIS</sequence>
<dbReference type="EMBL" id="JPQU01000100">
    <property type="protein sequence ID" value="KFE50528.1"/>
    <property type="molecule type" value="Genomic_DNA"/>
</dbReference>
<dbReference type="PANTHER" id="PTHR44688">
    <property type="entry name" value="DNA-BINDING TRANSCRIPTIONAL ACTIVATOR DEVR_DOSR"/>
    <property type="match status" value="1"/>
</dbReference>
<reference evidence="5 6" key="1">
    <citation type="submission" date="2014-07" db="EMBL/GenBank/DDBJ databases">
        <title>Draft Genome Sequences of Environmental Pseudomonas syringae strains.</title>
        <authorList>
            <person name="Baltrus D.A."/>
            <person name="Berge O."/>
            <person name="Morris C."/>
        </authorList>
    </citation>
    <scope>NUCLEOTIDE SEQUENCE [LARGE SCALE GENOMIC DNA]</scope>
    <source>
        <strain evidence="5 6">GAW0119</strain>
    </source>
</reference>
<evidence type="ECO:0000256" key="2">
    <source>
        <dbReference type="ARBA" id="ARBA00023125"/>
    </source>
</evidence>
<dbReference type="InterPro" id="IPR016032">
    <property type="entry name" value="Sig_transdc_resp-reg_C-effctor"/>
</dbReference>
<name>A0A085V515_PSESX</name>
<organism evidence="5 6">
    <name type="scientific">Pseudomonas syringae</name>
    <dbReference type="NCBI Taxonomy" id="317"/>
    <lineage>
        <taxon>Bacteria</taxon>
        <taxon>Pseudomonadati</taxon>
        <taxon>Pseudomonadota</taxon>
        <taxon>Gammaproteobacteria</taxon>
        <taxon>Pseudomonadales</taxon>
        <taxon>Pseudomonadaceae</taxon>
        <taxon>Pseudomonas</taxon>
    </lineage>
</organism>
<dbReference type="Proteomes" id="UP000028631">
    <property type="component" value="Unassembled WGS sequence"/>
</dbReference>
<keyword evidence="2" id="KW-0238">DNA-binding</keyword>
<dbReference type="PROSITE" id="PS00622">
    <property type="entry name" value="HTH_LUXR_1"/>
    <property type="match status" value="1"/>
</dbReference>
<protein>
    <submittedName>
        <fullName evidence="5">LuxR family transcriptional regulator</fullName>
    </submittedName>
</protein>
<evidence type="ECO:0000313" key="5">
    <source>
        <dbReference type="EMBL" id="KFE50528.1"/>
    </source>
</evidence>
<evidence type="ECO:0000313" key="6">
    <source>
        <dbReference type="Proteomes" id="UP000028631"/>
    </source>
</evidence>
<dbReference type="InterPro" id="IPR036388">
    <property type="entry name" value="WH-like_DNA-bd_sf"/>
</dbReference>